<proteinExistence type="predicted"/>
<dbReference type="RefSeq" id="WP_215923794.1">
    <property type="nucleotide sequence ID" value="NZ_JAHKNI010000024.1"/>
</dbReference>
<protein>
    <submittedName>
        <fullName evidence="1">Uncharacterized protein</fullName>
    </submittedName>
</protein>
<keyword evidence="2" id="KW-1185">Reference proteome</keyword>
<evidence type="ECO:0000313" key="1">
    <source>
        <dbReference type="EMBL" id="MBU3067714.1"/>
    </source>
</evidence>
<comment type="caution">
    <text evidence="1">The sequence shown here is derived from an EMBL/GenBank/DDBJ whole genome shotgun (WGS) entry which is preliminary data.</text>
</comment>
<accession>A0ABS6BBQ4</accession>
<dbReference type="Proteomes" id="UP000733379">
    <property type="component" value="Unassembled WGS sequence"/>
</dbReference>
<gene>
    <name evidence="1" type="ORF">KO481_40125</name>
</gene>
<evidence type="ECO:0000313" key="2">
    <source>
        <dbReference type="Proteomes" id="UP000733379"/>
    </source>
</evidence>
<sequence length="45" mass="4310">MAVEVGAGAVVAHGGAGVGEMEGAAAPFAEDLARVGAVVDQDDEI</sequence>
<dbReference type="EMBL" id="JAHKNI010000024">
    <property type="protein sequence ID" value="MBU3067714.1"/>
    <property type="molecule type" value="Genomic_DNA"/>
</dbReference>
<reference evidence="1 2" key="1">
    <citation type="submission" date="2021-06" db="EMBL/GenBank/DDBJ databases">
        <title>Actinomycetes sequencing.</title>
        <authorList>
            <person name="Shan Q."/>
        </authorList>
    </citation>
    <scope>NUCLEOTIDE SEQUENCE [LARGE SCALE GENOMIC DNA]</scope>
    <source>
        <strain evidence="1 2">NEAU-G5</strain>
    </source>
</reference>
<name>A0ABS6BBQ4_9NOCA</name>
<organism evidence="1 2">
    <name type="scientific">Nocardia albiluteola</name>
    <dbReference type="NCBI Taxonomy" id="2842303"/>
    <lineage>
        <taxon>Bacteria</taxon>
        <taxon>Bacillati</taxon>
        <taxon>Actinomycetota</taxon>
        <taxon>Actinomycetes</taxon>
        <taxon>Mycobacteriales</taxon>
        <taxon>Nocardiaceae</taxon>
        <taxon>Nocardia</taxon>
    </lineage>
</organism>